<evidence type="ECO:0000313" key="3">
    <source>
        <dbReference type="EMBL" id="ACY90057.1"/>
    </source>
</evidence>
<dbReference type="NCBIfam" id="NF033664">
    <property type="entry name" value="PACE_transport"/>
    <property type="match status" value="1"/>
</dbReference>
<dbReference type="Proteomes" id="UP000002695">
    <property type="component" value="Chromosome"/>
</dbReference>
<dbReference type="InterPro" id="IPR058208">
    <property type="entry name" value="PACE"/>
</dbReference>
<dbReference type="EMBL" id="CP001363">
    <property type="protein sequence ID" value="ACY90057.1"/>
    <property type="molecule type" value="Genomic_DNA"/>
</dbReference>
<feature type="transmembrane region" description="Helical" evidence="1">
    <location>
        <begin position="126"/>
        <end position="146"/>
    </location>
</feature>
<dbReference type="HOGENOM" id="CLU_120004_1_0_6"/>
<organism evidence="3 4">
    <name type="scientific">Salmonella typhimurium (strain 14028s / SGSC 2262)</name>
    <dbReference type="NCBI Taxonomy" id="588858"/>
    <lineage>
        <taxon>Bacteria</taxon>
        <taxon>Pseudomonadati</taxon>
        <taxon>Pseudomonadota</taxon>
        <taxon>Gammaproteobacteria</taxon>
        <taxon>Enterobacterales</taxon>
        <taxon>Enterobacteriaceae</taxon>
        <taxon>Salmonella</taxon>
    </lineage>
</organism>
<dbReference type="PATRIC" id="fig|588858.6.peg.3357"/>
<sequence length="160" mass="18421">MIKSKVFSFMQHDAIQRRSLPERIFHAVCFEGIATAILAPTTAWLMQRSVLEMGGLTILLATTAMIWNIIYNALFDRLWPAHQVRRTAKVRALHALGFESGFIVIGVSIVAWVLNVSLLQAFTLEIGFFLFFLPYTMLYNWAYDVLRQRIVTRRQQRVSA</sequence>
<dbReference type="Pfam" id="PF05232">
    <property type="entry name" value="BTP"/>
    <property type="match status" value="2"/>
</dbReference>
<keyword evidence="1" id="KW-0812">Transmembrane</keyword>
<name>A0A0F6B6B0_SALT1</name>
<evidence type="ECO:0000313" key="4">
    <source>
        <dbReference type="Proteomes" id="UP000002695"/>
    </source>
</evidence>
<feature type="transmembrane region" description="Helical" evidence="1">
    <location>
        <begin position="24"/>
        <end position="47"/>
    </location>
</feature>
<proteinExistence type="predicted"/>
<feature type="transmembrane region" description="Helical" evidence="1">
    <location>
        <begin position="95"/>
        <end position="114"/>
    </location>
</feature>
<dbReference type="BioCyc" id="SENT588858:STM14_RS16155-MONOMER"/>
<keyword evidence="1" id="KW-0472">Membrane</keyword>
<feature type="transmembrane region" description="Helical" evidence="1">
    <location>
        <begin position="53"/>
        <end position="74"/>
    </location>
</feature>
<keyword evidence="4" id="KW-1185">Reference proteome</keyword>
<accession>A0A0F6B6B0</accession>
<dbReference type="InterPro" id="IPR007896">
    <property type="entry name" value="BTP_bacteria"/>
</dbReference>
<keyword evidence="1" id="KW-1133">Transmembrane helix</keyword>
<protein>
    <submittedName>
        <fullName evidence="3">Inner membrane protein</fullName>
    </submittedName>
</protein>
<reference evidence="3 4" key="1">
    <citation type="journal article" date="2010" name="J. Bacteriol.">
        <title>Short-term signatures of evolutionary change in the Salmonella enterica serovar typhimurium 14028 genome.</title>
        <authorList>
            <person name="Jarvik T."/>
            <person name="Smillie C."/>
            <person name="Groisman E.A."/>
            <person name="Ochman H."/>
        </authorList>
    </citation>
    <scope>NUCLEOTIDE SEQUENCE [LARGE SCALE GENOMIC DNA]</scope>
    <source>
        <strain evidence="4">14028s / SGSC 2262</strain>
    </source>
</reference>
<dbReference type="AlphaFoldDB" id="A0A0F6B6B0"/>
<evidence type="ECO:0000259" key="2">
    <source>
        <dbReference type="Pfam" id="PF05232"/>
    </source>
</evidence>
<dbReference type="KEGG" id="seo:STM14_3648"/>
<gene>
    <name evidence="3" type="ordered locus">STM14_3648</name>
</gene>
<feature type="domain" description="Chlorhexidine efflux transporter" evidence="2">
    <location>
        <begin position="18"/>
        <end position="80"/>
    </location>
</feature>
<dbReference type="NCBIfam" id="NF033665">
    <property type="entry name" value="PACE_efflu_PCE"/>
    <property type="match status" value="1"/>
</dbReference>
<feature type="domain" description="Chlorhexidine efflux transporter" evidence="2">
    <location>
        <begin position="86"/>
        <end position="149"/>
    </location>
</feature>
<evidence type="ECO:0000256" key="1">
    <source>
        <dbReference type="SAM" id="Phobius"/>
    </source>
</evidence>